<name>A0ABP7AXN5_9ACTN</name>
<feature type="domain" description="GCVT N-terminal" evidence="3">
    <location>
        <begin position="429"/>
        <end position="718"/>
    </location>
</feature>
<dbReference type="SUPFAM" id="SSF54373">
    <property type="entry name" value="FAD-linked reductases, C-terminal domain"/>
    <property type="match status" value="1"/>
</dbReference>
<accession>A0ABP7AXN5</accession>
<comment type="similarity">
    <text evidence="1">Belongs to the GcvT family.</text>
</comment>
<evidence type="ECO:0000259" key="4">
    <source>
        <dbReference type="Pfam" id="PF08669"/>
    </source>
</evidence>
<feature type="domain" description="Aminomethyltransferase C-terminal" evidence="4">
    <location>
        <begin position="737"/>
        <end position="815"/>
    </location>
</feature>
<evidence type="ECO:0000313" key="6">
    <source>
        <dbReference type="EMBL" id="GAA3642070.1"/>
    </source>
</evidence>
<dbReference type="Pfam" id="PF01266">
    <property type="entry name" value="DAO"/>
    <property type="match status" value="1"/>
</dbReference>
<sequence>MGSTQRVVIIGAGIVGVNLADELASRGWSDITVVEQGPLEMPGGSTSHAPGLVFQTNPSKSMTLFAKYTVEKLLSIDCFNQVGGLEVATTQARLAELQRKHGWATSWGIETHLLDAGECLRRYPLLDRDMVLGGLHIPTDGLALAARATQLLMQRSAAAGVSYLGNTPVVGIDRADGHVTGVVTPTATIPADIVVSCAGFWGVEVGAMVGLTVPLVPLAHQYAKTSVVPGLAGRNELPNGAGLPILRHQDQDLYYREHGDRYGIGYYGHKPMPIVAATLGVTGDHVDEHNMPSRLDFTPEDFATGWKASQELLPDLRDCEIADGFNGIFSFTPDGGSLVGESPEVAGFWVAEAVWVTHSAGIARALAEVLTDGRSQICLADCEISRFEEIQFAHSYVQETSQQNFVEIYDILHPLQPKESPRNLRVSPFHARQRELGAYFLEGGGWERPYWYEANAGLLDRLPEEWRSPERDSWSARFYSPIAAAEAWKTRTAVAMYDMTPLRRLEVSGPGAVDLLQRLTTGDVSKKPGAVTYTLLLDHAGGIRSDITVARLDEETFQVGANTPVDLVYLSREADRLRHESPQRWAQVRDITGGTCCIGLWGPRARDVLSSISSDDFSNDGLRYFRAKRATIGGVPVTAMRLSYVGELGWEIYTGADNGQRLWDVLWEAGQPHGVIAAGRVAFNALRLEKGYRSWGADMSTEHDPYEAGVGFAVKPAKEDFVGKAALEGRSEATASRRLRCLTVDDGRSVVLGKEPVRYAGEAVGYVTSAAYGYTIGRPIAYAYLPATIGEGDHVEIEYFGRSIAATVAAEPLVDPEMKRLRG</sequence>
<proteinExistence type="inferred from homology"/>
<dbReference type="Gene3D" id="2.40.30.110">
    <property type="entry name" value="Aminomethyltransferase beta-barrel domains"/>
    <property type="match status" value="1"/>
</dbReference>
<dbReference type="InterPro" id="IPR027266">
    <property type="entry name" value="TrmE/GcvT-like"/>
</dbReference>
<evidence type="ECO:0000259" key="5">
    <source>
        <dbReference type="Pfam" id="PF16350"/>
    </source>
</evidence>
<dbReference type="Proteomes" id="UP001501490">
    <property type="component" value="Unassembled WGS sequence"/>
</dbReference>
<dbReference type="Pfam" id="PF16350">
    <property type="entry name" value="FAO_M"/>
    <property type="match status" value="1"/>
</dbReference>
<dbReference type="InterPro" id="IPR032503">
    <property type="entry name" value="FAO_M"/>
</dbReference>
<dbReference type="EMBL" id="BAABAB010000052">
    <property type="protein sequence ID" value="GAA3642070.1"/>
    <property type="molecule type" value="Genomic_DNA"/>
</dbReference>
<dbReference type="Pfam" id="PF01571">
    <property type="entry name" value="GCV_T"/>
    <property type="match status" value="1"/>
</dbReference>
<dbReference type="Gene3D" id="3.30.9.10">
    <property type="entry name" value="D-Amino Acid Oxidase, subunit A, domain 2"/>
    <property type="match status" value="1"/>
</dbReference>
<dbReference type="InterPro" id="IPR036188">
    <property type="entry name" value="FAD/NAD-bd_sf"/>
</dbReference>
<organism evidence="6 7">
    <name type="scientific">Microlunatus ginsengisoli</name>
    <dbReference type="NCBI Taxonomy" id="363863"/>
    <lineage>
        <taxon>Bacteria</taxon>
        <taxon>Bacillati</taxon>
        <taxon>Actinomycetota</taxon>
        <taxon>Actinomycetes</taxon>
        <taxon>Propionibacteriales</taxon>
        <taxon>Propionibacteriaceae</taxon>
        <taxon>Microlunatus</taxon>
    </lineage>
</organism>
<dbReference type="InterPro" id="IPR013977">
    <property type="entry name" value="GcvT_C"/>
</dbReference>
<evidence type="ECO:0000259" key="3">
    <source>
        <dbReference type="Pfam" id="PF01571"/>
    </source>
</evidence>
<dbReference type="PANTHER" id="PTHR43757:SF2">
    <property type="entry name" value="AMINOMETHYLTRANSFERASE, MITOCHONDRIAL"/>
    <property type="match status" value="1"/>
</dbReference>
<dbReference type="SUPFAM" id="SSF103025">
    <property type="entry name" value="Folate-binding domain"/>
    <property type="match status" value="1"/>
</dbReference>
<dbReference type="InterPro" id="IPR006076">
    <property type="entry name" value="FAD-dep_OxRdtase"/>
</dbReference>
<gene>
    <name evidence="6" type="ORF">GCM10022236_50870</name>
</gene>
<dbReference type="SUPFAM" id="SSF101790">
    <property type="entry name" value="Aminomethyltransferase beta-barrel domain"/>
    <property type="match status" value="1"/>
</dbReference>
<feature type="domain" description="FAD dependent oxidoreductase" evidence="2">
    <location>
        <begin position="6"/>
        <end position="368"/>
    </location>
</feature>
<feature type="domain" description="FAD dependent oxidoreductase central" evidence="5">
    <location>
        <begin position="372"/>
        <end position="427"/>
    </location>
</feature>
<dbReference type="SUPFAM" id="SSF51905">
    <property type="entry name" value="FAD/NAD(P)-binding domain"/>
    <property type="match status" value="1"/>
</dbReference>
<comment type="caution">
    <text evidence="6">The sequence shown here is derived from an EMBL/GenBank/DDBJ whole genome shotgun (WGS) entry which is preliminary data.</text>
</comment>
<dbReference type="Gene3D" id="3.50.50.60">
    <property type="entry name" value="FAD/NAD(P)-binding domain"/>
    <property type="match status" value="1"/>
</dbReference>
<evidence type="ECO:0000313" key="7">
    <source>
        <dbReference type="Proteomes" id="UP001501490"/>
    </source>
</evidence>
<dbReference type="InterPro" id="IPR029043">
    <property type="entry name" value="GcvT/YgfZ_C"/>
</dbReference>
<dbReference type="RefSeq" id="WP_344809930.1">
    <property type="nucleotide sequence ID" value="NZ_BAABAB010000052.1"/>
</dbReference>
<dbReference type="Gene3D" id="3.30.70.1400">
    <property type="entry name" value="Aminomethyltransferase beta-barrel domains"/>
    <property type="match status" value="1"/>
</dbReference>
<dbReference type="Pfam" id="PF08669">
    <property type="entry name" value="GCV_T_C"/>
    <property type="match status" value="1"/>
</dbReference>
<dbReference type="InterPro" id="IPR028896">
    <property type="entry name" value="GcvT/YgfZ/DmdA"/>
</dbReference>
<dbReference type="Gene3D" id="3.30.1360.120">
    <property type="entry name" value="Probable tRNA modification gtpase trme, domain 1"/>
    <property type="match status" value="1"/>
</dbReference>
<evidence type="ECO:0000259" key="2">
    <source>
        <dbReference type="Pfam" id="PF01266"/>
    </source>
</evidence>
<keyword evidence="7" id="KW-1185">Reference proteome</keyword>
<reference evidence="7" key="1">
    <citation type="journal article" date="2019" name="Int. J. Syst. Evol. Microbiol.">
        <title>The Global Catalogue of Microorganisms (GCM) 10K type strain sequencing project: providing services to taxonomists for standard genome sequencing and annotation.</title>
        <authorList>
            <consortium name="The Broad Institute Genomics Platform"/>
            <consortium name="The Broad Institute Genome Sequencing Center for Infectious Disease"/>
            <person name="Wu L."/>
            <person name="Ma J."/>
        </authorList>
    </citation>
    <scope>NUCLEOTIDE SEQUENCE [LARGE SCALE GENOMIC DNA]</scope>
    <source>
        <strain evidence="7">JCM 16929</strain>
    </source>
</reference>
<evidence type="ECO:0000256" key="1">
    <source>
        <dbReference type="ARBA" id="ARBA00008609"/>
    </source>
</evidence>
<dbReference type="InterPro" id="IPR006222">
    <property type="entry name" value="GCVT_N"/>
</dbReference>
<protein>
    <submittedName>
        <fullName evidence="6">FAD-dependent oxidoreductase</fullName>
    </submittedName>
</protein>
<dbReference type="PANTHER" id="PTHR43757">
    <property type="entry name" value="AMINOMETHYLTRANSFERASE"/>
    <property type="match status" value="1"/>
</dbReference>